<name>A0ABS0LH26_9CORY</name>
<evidence type="ECO:0000313" key="4">
    <source>
        <dbReference type="Proteomes" id="UP000615580"/>
    </source>
</evidence>
<keyword evidence="2" id="KW-0472">Membrane</keyword>
<protein>
    <submittedName>
        <fullName evidence="3">Uncharacterized protein</fullName>
    </submittedName>
</protein>
<comment type="caution">
    <text evidence="3">The sequence shown here is derived from an EMBL/GenBank/DDBJ whole genome shotgun (WGS) entry which is preliminary data.</text>
</comment>
<dbReference type="RefSeq" id="WP_088267889.1">
    <property type="nucleotide sequence ID" value="NZ_CP157822.1"/>
</dbReference>
<keyword evidence="4" id="KW-1185">Reference proteome</keyword>
<evidence type="ECO:0000256" key="2">
    <source>
        <dbReference type="SAM" id="Phobius"/>
    </source>
</evidence>
<feature type="compositionally biased region" description="Polar residues" evidence="1">
    <location>
        <begin position="32"/>
        <end position="43"/>
    </location>
</feature>
<proteinExistence type="predicted"/>
<evidence type="ECO:0000256" key="1">
    <source>
        <dbReference type="SAM" id="MobiDB-lite"/>
    </source>
</evidence>
<evidence type="ECO:0000313" key="3">
    <source>
        <dbReference type="EMBL" id="MBG9355382.1"/>
    </source>
</evidence>
<sequence>MFCNSDRLIRAPCNHARLTARPHFTEKRTHDYPSTNYEYQPQDNQQLPKYDVQKLAINLGVLTVLGGVVAFAVIFLVSATINAFSNHQCPNYLNHCFS</sequence>
<reference evidence="3 4" key="1">
    <citation type="journal article" date="2020" name="J. Clin. Microbiol.">
        <title>Assessing the Genetic Diversity of Austrian Corynebacterium diphtheriae Clinical Isolates, 2011-2019.</title>
        <authorList>
            <person name="Schaeffer J."/>
            <person name="Huhulescu S."/>
            <person name="Stoeger A."/>
            <person name="Allerberger F."/>
            <person name="Ruppitsch W."/>
        </authorList>
    </citation>
    <scope>NUCLEOTIDE SEQUENCE [LARGE SCALE GENOMIC DNA]</scope>
    <source>
        <strain evidence="3 4">04-17</strain>
    </source>
</reference>
<organism evidence="3 4">
    <name type="scientific">Corynebacterium belfantii</name>
    <dbReference type="NCBI Taxonomy" id="2014537"/>
    <lineage>
        <taxon>Bacteria</taxon>
        <taxon>Bacillati</taxon>
        <taxon>Actinomycetota</taxon>
        <taxon>Actinomycetes</taxon>
        <taxon>Mycobacteriales</taxon>
        <taxon>Corynebacteriaceae</taxon>
        <taxon>Corynebacterium</taxon>
    </lineage>
</organism>
<accession>A0ABS0LH26</accession>
<dbReference type="Proteomes" id="UP000615580">
    <property type="component" value="Unassembled WGS sequence"/>
</dbReference>
<gene>
    <name evidence="3" type="ORF">I4J41_12760</name>
</gene>
<feature type="transmembrane region" description="Helical" evidence="2">
    <location>
        <begin position="55"/>
        <end position="81"/>
    </location>
</feature>
<feature type="region of interest" description="Disordered" evidence="1">
    <location>
        <begin position="24"/>
        <end position="43"/>
    </location>
</feature>
<dbReference type="EMBL" id="JADQUG010000086">
    <property type="protein sequence ID" value="MBG9355382.1"/>
    <property type="molecule type" value="Genomic_DNA"/>
</dbReference>
<keyword evidence="2" id="KW-1133">Transmembrane helix</keyword>
<keyword evidence="2" id="KW-0812">Transmembrane</keyword>